<comment type="caution">
    <text evidence="1">The sequence shown here is derived from an EMBL/GenBank/DDBJ whole genome shotgun (WGS) entry which is preliminary data.</text>
</comment>
<reference evidence="1 2" key="1">
    <citation type="submission" date="2018-10" db="EMBL/GenBank/DDBJ databases">
        <title>A high-quality apple genome assembly.</title>
        <authorList>
            <person name="Hu J."/>
        </authorList>
    </citation>
    <scope>NUCLEOTIDE SEQUENCE [LARGE SCALE GENOMIC DNA]</scope>
    <source>
        <strain evidence="2">cv. HFTH1</strain>
        <tissue evidence="1">Young leaf</tissue>
    </source>
</reference>
<evidence type="ECO:0000313" key="1">
    <source>
        <dbReference type="EMBL" id="RXI03276.1"/>
    </source>
</evidence>
<protein>
    <submittedName>
        <fullName evidence="1">Uncharacterized protein</fullName>
    </submittedName>
</protein>
<evidence type="ECO:0000313" key="2">
    <source>
        <dbReference type="Proteomes" id="UP000290289"/>
    </source>
</evidence>
<dbReference type="EMBL" id="RDQH01000329">
    <property type="protein sequence ID" value="RXI03276.1"/>
    <property type="molecule type" value="Genomic_DNA"/>
</dbReference>
<accession>A0A498K7A5</accession>
<sequence>MLFNLVGMNGCIVMCTRDGKSEVELATKQEESYRGRVNNLSQASHASCFGLLESVDKLAFSRQLVHELSIRKVTNQGVRDLEELTYLIGCEITGS</sequence>
<organism evidence="1 2">
    <name type="scientific">Malus domestica</name>
    <name type="common">Apple</name>
    <name type="synonym">Pyrus malus</name>
    <dbReference type="NCBI Taxonomy" id="3750"/>
    <lineage>
        <taxon>Eukaryota</taxon>
        <taxon>Viridiplantae</taxon>
        <taxon>Streptophyta</taxon>
        <taxon>Embryophyta</taxon>
        <taxon>Tracheophyta</taxon>
        <taxon>Spermatophyta</taxon>
        <taxon>Magnoliopsida</taxon>
        <taxon>eudicotyledons</taxon>
        <taxon>Gunneridae</taxon>
        <taxon>Pentapetalae</taxon>
        <taxon>rosids</taxon>
        <taxon>fabids</taxon>
        <taxon>Rosales</taxon>
        <taxon>Rosaceae</taxon>
        <taxon>Amygdaloideae</taxon>
        <taxon>Maleae</taxon>
        <taxon>Malus</taxon>
    </lineage>
</organism>
<keyword evidence="2" id="KW-1185">Reference proteome</keyword>
<dbReference type="AlphaFoldDB" id="A0A498K7A5"/>
<gene>
    <name evidence="1" type="ORF">DVH24_003928</name>
</gene>
<name>A0A498K7A5_MALDO</name>
<proteinExistence type="predicted"/>
<dbReference type="Proteomes" id="UP000290289">
    <property type="component" value="Chromosome 3"/>
</dbReference>